<feature type="domain" description="Helix-turn-helix" evidence="1">
    <location>
        <begin position="32"/>
        <end position="74"/>
    </location>
</feature>
<name>A0ABT0E633_9GAMM</name>
<evidence type="ECO:0000313" key="3">
    <source>
        <dbReference type="Proteomes" id="UP001165524"/>
    </source>
</evidence>
<reference evidence="2" key="1">
    <citation type="submission" date="2022-04" db="EMBL/GenBank/DDBJ databases">
        <title>Alcanivorax sp. CY1518 draft genome sequence.</title>
        <authorList>
            <person name="Zhao G."/>
            <person name="An M."/>
        </authorList>
    </citation>
    <scope>NUCLEOTIDE SEQUENCE</scope>
    <source>
        <strain evidence="2">CY1518</strain>
    </source>
</reference>
<dbReference type="InterPro" id="IPR041657">
    <property type="entry name" value="HTH_17"/>
</dbReference>
<dbReference type="Pfam" id="PF12728">
    <property type="entry name" value="HTH_17"/>
    <property type="match status" value="1"/>
</dbReference>
<dbReference type="SUPFAM" id="SSF46955">
    <property type="entry name" value="Putative DNA-binding domain"/>
    <property type="match status" value="1"/>
</dbReference>
<comment type="caution">
    <text evidence="2">The sequence shown here is derived from an EMBL/GenBank/DDBJ whole genome shotgun (WGS) entry which is preliminary data.</text>
</comment>
<dbReference type="RefSeq" id="WP_246949754.1">
    <property type="nucleotide sequence ID" value="NZ_JALKII010000002.1"/>
</dbReference>
<accession>A0ABT0E633</accession>
<protein>
    <submittedName>
        <fullName evidence="2">Helix-turn-helix domain-containing protein</fullName>
    </submittedName>
</protein>
<dbReference type="InterPro" id="IPR009061">
    <property type="entry name" value="DNA-bd_dom_put_sf"/>
</dbReference>
<organism evidence="2 3">
    <name type="scientific">Alcanivorax quisquiliarum</name>
    <dbReference type="NCBI Taxonomy" id="2933565"/>
    <lineage>
        <taxon>Bacteria</taxon>
        <taxon>Pseudomonadati</taxon>
        <taxon>Pseudomonadota</taxon>
        <taxon>Gammaproteobacteria</taxon>
        <taxon>Oceanospirillales</taxon>
        <taxon>Alcanivoracaceae</taxon>
        <taxon>Alcanivorax</taxon>
    </lineage>
</organism>
<dbReference type="Proteomes" id="UP001165524">
    <property type="component" value="Unassembled WGS sequence"/>
</dbReference>
<sequence length="81" mass="9469">MTSDSNDIERLCDWCEQNGYQVLPFDEVSEKTAAAMLDRSPETLRYWRGTDRRLPCRKTKAGWRYRLSDLAEFLGSDVEDC</sequence>
<dbReference type="EMBL" id="JALKII010000002">
    <property type="protein sequence ID" value="MCK0537134.1"/>
    <property type="molecule type" value="Genomic_DNA"/>
</dbReference>
<keyword evidence="3" id="KW-1185">Reference proteome</keyword>
<proteinExistence type="predicted"/>
<evidence type="ECO:0000259" key="1">
    <source>
        <dbReference type="Pfam" id="PF12728"/>
    </source>
</evidence>
<gene>
    <name evidence="2" type="ORF">MU846_05365</name>
</gene>
<evidence type="ECO:0000313" key="2">
    <source>
        <dbReference type="EMBL" id="MCK0537134.1"/>
    </source>
</evidence>